<reference evidence="1" key="1">
    <citation type="journal article" date="2014" name="Int. J. Syst. Evol. Microbiol.">
        <title>Complete genome sequence of Corynebacterium casei LMG S-19264T (=DSM 44701T), isolated from a smear-ripened cheese.</title>
        <authorList>
            <consortium name="US DOE Joint Genome Institute (JGI-PGF)"/>
            <person name="Walter F."/>
            <person name="Albersmeier A."/>
            <person name="Kalinowski J."/>
            <person name="Ruckert C."/>
        </authorList>
    </citation>
    <scope>NUCLEOTIDE SEQUENCE</scope>
    <source>
        <strain evidence="1">CGMCC 4.5737</strain>
    </source>
</reference>
<name>A0A8J3C5Q7_9PSEU</name>
<dbReference type="Gene3D" id="3.40.50.150">
    <property type="entry name" value="Vaccinia Virus protein VP39"/>
    <property type="match status" value="1"/>
</dbReference>
<evidence type="ECO:0000313" key="1">
    <source>
        <dbReference type="EMBL" id="GGM33821.1"/>
    </source>
</evidence>
<accession>A0A8J3C5Q7</accession>
<dbReference type="EMBL" id="BMMK01000001">
    <property type="protein sequence ID" value="GGM33821.1"/>
    <property type="molecule type" value="Genomic_DNA"/>
</dbReference>
<dbReference type="Proteomes" id="UP000637578">
    <property type="component" value="Unassembled WGS sequence"/>
</dbReference>
<dbReference type="Pfam" id="PF13489">
    <property type="entry name" value="Methyltransf_23"/>
    <property type="match status" value="1"/>
</dbReference>
<protein>
    <recommendedName>
        <fullName evidence="3">Methyltransferase</fullName>
    </recommendedName>
</protein>
<dbReference type="RefSeq" id="WP_189052840.1">
    <property type="nucleotide sequence ID" value="NZ_BMMK01000001.1"/>
</dbReference>
<dbReference type="CDD" id="cd02440">
    <property type="entry name" value="AdoMet_MTases"/>
    <property type="match status" value="1"/>
</dbReference>
<comment type="caution">
    <text evidence="1">The sequence shown here is derived from an EMBL/GenBank/DDBJ whole genome shotgun (WGS) entry which is preliminary data.</text>
</comment>
<dbReference type="AlphaFoldDB" id="A0A8J3C5Q7"/>
<sequence>MERQVNWNARSNSSLANARFRITFPDSSVARPQDAERCLVEIDGRWREIRFHDYARIYAIKGLYEQLFYDRLRCSSPRVVATLLGEALPQAGATPADLRVLDLGAGNGIMGAELVRLGVDRVVGVDILPEAGEAAHRDRPGIYHHYLVGDVSMLGNDDRNVLEKNEPNALTCIAALGFDDIPPHAFRAAFNFVSGGGWIAFTLKEDFLSDRDSSGFSRLIRRCVETGVLEVRTQHRYQHRLSASGHPLYYVAIVGTKRRNIPPELVD</sequence>
<organism evidence="1 2">
    <name type="scientific">Longimycelium tulufanense</name>
    <dbReference type="NCBI Taxonomy" id="907463"/>
    <lineage>
        <taxon>Bacteria</taxon>
        <taxon>Bacillati</taxon>
        <taxon>Actinomycetota</taxon>
        <taxon>Actinomycetes</taxon>
        <taxon>Pseudonocardiales</taxon>
        <taxon>Pseudonocardiaceae</taxon>
        <taxon>Longimycelium</taxon>
    </lineage>
</organism>
<dbReference type="SUPFAM" id="SSF53335">
    <property type="entry name" value="S-adenosyl-L-methionine-dependent methyltransferases"/>
    <property type="match status" value="1"/>
</dbReference>
<evidence type="ECO:0000313" key="2">
    <source>
        <dbReference type="Proteomes" id="UP000637578"/>
    </source>
</evidence>
<evidence type="ECO:0008006" key="3">
    <source>
        <dbReference type="Google" id="ProtNLM"/>
    </source>
</evidence>
<proteinExistence type="predicted"/>
<reference evidence="1" key="2">
    <citation type="submission" date="2020-09" db="EMBL/GenBank/DDBJ databases">
        <authorList>
            <person name="Sun Q."/>
            <person name="Zhou Y."/>
        </authorList>
    </citation>
    <scope>NUCLEOTIDE SEQUENCE</scope>
    <source>
        <strain evidence="1">CGMCC 4.5737</strain>
    </source>
</reference>
<keyword evidence="2" id="KW-1185">Reference proteome</keyword>
<gene>
    <name evidence="1" type="ORF">GCM10012275_01520</name>
</gene>
<dbReference type="InterPro" id="IPR029063">
    <property type="entry name" value="SAM-dependent_MTases_sf"/>
</dbReference>